<dbReference type="GO" id="GO:0005975">
    <property type="term" value="P:carbohydrate metabolic process"/>
    <property type="evidence" value="ECO:0007669"/>
    <property type="project" value="InterPro"/>
</dbReference>
<gene>
    <name evidence="2" type="ORF">PSAL00342_LOCUS6089</name>
</gene>
<dbReference type="PANTHER" id="PTHR46975">
    <property type="entry name" value="PROTEIN SWEETIE"/>
    <property type="match status" value="1"/>
</dbReference>
<proteinExistence type="predicted"/>
<reference evidence="2" key="1">
    <citation type="submission" date="2021-01" db="EMBL/GenBank/DDBJ databases">
        <authorList>
            <person name="Corre E."/>
            <person name="Pelletier E."/>
            <person name="Niang G."/>
            <person name="Scheremetjew M."/>
            <person name="Finn R."/>
            <person name="Kale V."/>
            <person name="Holt S."/>
            <person name="Cochrane G."/>
            <person name="Meng A."/>
            <person name="Brown T."/>
            <person name="Cohen L."/>
        </authorList>
    </citation>
    <scope>NUCLEOTIDE SEQUENCE</scope>
    <source>
        <strain evidence="2">CCMP1897</strain>
    </source>
</reference>
<evidence type="ECO:0000313" key="2">
    <source>
        <dbReference type="EMBL" id="CAE0612254.1"/>
    </source>
</evidence>
<name>A0A7S3XG37_9CHLO</name>
<dbReference type="InterPro" id="IPR016024">
    <property type="entry name" value="ARM-type_fold"/>
</dbReference>
<evidence type="ECO:0000256" key="1">
    <source>
        <dbReference type="SAM" id="MobiDB-lite"/>
    </source>
</evidence>
<dbReference type="PANTHER" id="PTHR46975:SF2">
    <property type="entry name" value="PROTEIN SWEETIE"/>
    <property type="match status" value="1"/>
</dbReference>
<dbReference type="Pfam" id="PF20210">
    <property type="entry name" value="Laa1_Sip1_HTR5"/>
    <property type="match status" value="1"/>
</dbReference>
<accession>A0A7S3XG37</accession>
<dbReference type="InterPro" id="IPR046837">
    <property type="entry name" value="Laa1/Sip1/HEATR5-like_HEAT"/>
</dbReference>
<organism evidence="2">
    <name type="scientific">Picocystis salinarum</name>
    <dbReference type="NCBI Taxonomy" id="88271"/>
    <lineage>
        <taxon>Eukaryota</taxon>
        <taxon>Viridiplantae</taxon>
        <taxon>Chlorophyta</taxon>
        <taxon>Picocystophyceae</taxon>
        <taxon>Picocystales</taxon>
        <taxon>Picocystaceae</taxon>
        <taxon>Picocystis</taxon>
    </lineage>
</organism>
<dbReference type="InterPro" id="IPR044218">
    <property type="entry name" value="SWEETIE"/>
</dbReference>
<dbReference type="SUPFAM" id="SSF48371">
    <property type="entry name" value="ARM repeat"/>
    <property type="match status" value="2"/>
</dbReference>
<dbReference type="EMBL" id="HBIS01006715">
    <property type="protein sequence ID" value="CAE0612254.1"/>
    <property type="molecule type" value="Transcribed_RNA"/>
</dbReference>
<sequence>MDVRVLASDVVDAFGRNTSEGFCETGDDRHDFHDALRRLEGHLVREEGIQPQHVEAMETCIDTLRNPRVNGRANREVCARCEALLYRRSGRGGIHAEANATIERVGKGKTGMEDVRDWTRIAAIVDVFGQELGAGNDEIARISAKQLQKETGVGRRALLRAWTHTLRGKDRTTSAFKDRSMVEEETFAKAFKAFEKIGKESDERTRAEAARLYLALAESKTLRQWKKHSHVEKFMLLLGVFVGDSNMYIRKIVGKAIGKASVELDYLEKANPSAIKSKGQVNAGGGTYSLQKSFQDAVIANQRSKMLGLTEAWVVYIRESAKTETDDGVGEGEAIRLSMQVLSMLDSLGCSTEKNIATNSLFPHPQACIQYIVHEAAVSQLSEKGQLELLKRLTNLIEQDRKPAAAMCMVVLKLAERLLCILGELPTDIEDSTYTKVAGLIQHDSITVRCQAAITASHLLLVSPQTAADRLRSHMSSFMDARDLASSIGKEKASVLDVLCRFQGQGWAVAALLSTNKSLLYGFPTSLIRQAIDVAVQCIVKPSTSSNGMAALISTERDVAFQILAAAATSAPNVLLERHGEKFLKLWTTTFSSEHMTLLKQWKEDAHVLAWELHWRSSALEALTAFASCLDVAGGQLQLDTFMESVTDVFLNALELGKNNDVKSCLAGRHAHEKLRSSTQLYFFQLFHCFHKLPFSHKSAVHHRMLQFAMAPFLEADVQNQIPPACASLREVLNTEDAILGPWFPGNSALEDGLEAFVGGTDGPLPCIWERKTVQEFNARISVSFFPLKNSMANMLVTEQMRCLATVLCQTTNKKAKELCVKLSDALIHVKQRMKAGRHVHARVSTAANIAYVALLFLKSVPRSYKNNEVAKVLYELGVEVFLEGKNLHRDTVLLRASAEIRALATCSAPHEEASTYIKNMCDSLRGSTIDAAERAATCLALGRSFDRIGGMQLISSVPSAMAGIVRSAGTSTSDCHVWALHALWLTARGAGLSFLKKVKSTLNLCVDMLQSYQHEHLMLDHLCAMLATTSVAILGPEFKPGTWYFHRCCNLIEQAVASEDVGPSSELERVLFVQQLILFAPEYIFPAEDLPVLLASLNSLQPVLRSAVVATLRHMVESNALSIIPFEIEGDLFEALDSESDEIILLAIERTLLSLLEAGAPTSPSKWLNLCAKFILVTHQGHDTDAFAPPSDVPVESCTEDPEDRLTTPMDGGKVQAPLESKKHFGIAAQASAPRLRTRKFAANCLVKVLGHCVAEKSRYSQVTHDTTTPERDADILKEETLSGVLQTGVDIGYKIATGPLVVLQAQGLEFLLKLACAFRDTKDPKIEEQGILVQYQAQFLSAIRSALIKSLPLPHLLVGGLRLASAFVTCGIAGDDVGATKRVFDLIGTALQIVSQNEYSHSALYSEEVCRGVKNAVALCFCDLAEFADKSTLESTATQAGADEDVLSMMLQQWYPQLLLIWEDTVQTFFESTLHLLHDEHFTCNVLQPLTVQEHMPRVLCCCCAAACKSLDTVSSVQYEEMIGMCLQATPVLVAEDAWQSLDMLLSALSSICSIVFAGERPIPNAVSDVLDLLMWLCSLEEYPRVSHSALCQILLHLCASPVGLTGTNFDKASLLACALLEVMLLQAGRGIPPSSCIVTLLECFHLLGLQDGGGMLVDSLFIHNIKFVFNEGTQAEMRANALTAMKELVCRYHADLTRQSLEQVLHQFAMKFNKLPKDHAFLQELLELVLYCGSCIEELGCSHLGQVRLHTRAAFEAGRLACTSALLAFFKKTSSSQKQWWTKNFTVQHLVFVFEAVYDALGDLSSNNIDRNNVQVVLEGLKCIALYRTATSGTPSDEKYVSIFLHLLVDILRLPERNDLASLKVAGLSLLKRVLVAKDPIVRNVVLALPVDSRSLLHDNLHGVTKEIDVEQSSHTGTKPKIQLKTTFAFGTL</sequence>
<feature type="region of interest" description="Disordered" evidence="1">
    <location>
        <begin position="1188"/>
        <end position="1212"/>
    </location>
</feature>
<protein>
    <submittedName>
        <fullName evidence="2">Uncharacterized protein</fullName>
    </submittedName>
</protein>